<dbReference type="AlphaFoldDB" id="A0A853EHR7"/>
<dbReference type="Gene3D" id="2.60.40.10">
    <property type="entry name" value="Immunoglobulins"/>
    <property type="match status" value="1"/>
</dbReference>
<comment type="similarity">
    <text evidence="1">Belongs to the glycosyl hydrolase 13 family.</text>
</comment>
<evidence type="ECO:0000256" key="2">
    <source>
        <dbReference type="SAM" id="MobiDB-lite"/>
    </source>
</evidence>
<dbReference type="EMBL" id="JACBXV010000005">
    <property type="protein sequence ID" value="NYS68110.1"/>
    <property type="molecule type" value="Genomic_DNA"/>
</dbReference>
<dbReference type="PANTHER" id="PTHR43002">
    <property type="entry name" value="GLYCOGEN DEBRANCHING ENZYME"/>
    <property type="match status" value="1"/>
</dbReference>
<evidence type="ECO:0000259" key="3">
    <source>
        <dbReference type="SMART" id="SM00642"/>
    </source>
</evidence>
<dbReference type="InterPro" id="IPR017853">
    <property type="entry name" value="GH"/>
</dbReference>
<protein>
    <submittedName>
        <fullName evidence="4">Glycogen-debranching protein</fullName>
    </submittedName>
</protein>
<dbReference type="SUPFAM" id="SSF51445">
    <property type="entry name" value="(Trans)glycosidases"/>
    <property type="match status" value="1"/>
</dbReference>
<name>A0A853EHR7_9ACTO</name>
<dbReference type="InterPro" id="IPR014756">
    <property type="entry name" value="Ig_E-set"/>
</dbReference>
<dbReference type="Gene3D" id="2.60.40.1180">
    <property type="entry name" value="Golgi alpha-mannosidase II"/>
    <property type="match status" value="1"/>
</dbReference>
<reference evidence="4 5" key="1">
    <citation type="submission" date="2020-07" db="EMBL/GenBank/DDBJ databases">
        <title>MOT database genomes.</title>
        <authorList>
            <person name="Joseph S."/>
            <person name="Aduse-Opoku J."/>
            <person name="Hashim A."/>
            <person name="Wade W."/>
            <person name="Curtis M."/>
        </authorList>
    </citation>
    <scope>NUCLEOTIDE SEQUENCE [LARGE SCALE GENOMIC DNA]</scope>
    <source>
        <strain evidence="4 5">WMus004</strain>
    </source>
</reference>
<dbReference type="Pfam" id="PF21331">
    <property type="entry name" value="Isoamylase_C"/>
    <property type="match status" value="1"/>
</dbReference>
<accession>A0A853EHR7</accession>
<dbReference type="SUPFAM" id="SSF81296">
    <property type="entry name" value="E set domains"/>
    <property type="match status" value="1"/>
</dbReference>
<dbReference type="SMART" id="SM00642">
    <property type="entry name" value="Aamy"/>
    <property type="match status" value="1"/>
</dbReference>
<sequence length="792" mass="85631">MSAASTSAAPSPFPLEQSTWAQADWPLGTHLGPDGVTVAVCAPAATRVQLEVYPQALGAQASDVFLPERGADGVWRARIGGLGAGTLLGWRVWGPNWPYDEAWVPGSAAGFIADLDEDGNRFNPNKVLFDPYAREITHSAFTDALGELGVNDGVLGTGGDLVDGVPRRQIDTGPYAPKGIVVEEDDGAERRVPKPRIPAEQAIIYEAGVRQLTGHPSAARLSELLAGESGFEDVVDIPQEYRGTYRGAGMLAPYLKAAGVTTVELLPVHETNASESGRSGATNSWGYMTLAFFAPSRRYAADRSWGGPTREFKEMVDAFHAAGMEVYLDVVYNHTAEGGNWNGEVTTTGFTSLGGFATAEYYQLTRDKMLVDGATGTSNQLNFSSPAARQLVLDSLRYWCSQMGVDGFRFDLATVLGRMPGEAEPDDWGNLKRFFGDHPLLTAIAELAEQEHVEVIAEAWDLWGYEVGNFPRGWGEWNGRYRDAVRRFTKGDGNTGEFIDMVNGDYHHFADNGGPQKSVNFIVAHDGFNLADLVSYQTKVNDQPAPFGPSDGGSDDNMSWDSGGDQALRRQRLRNLWAILLLSRGVPMVVAGDEMGRTQNGNNNPWALDTVAMLNNYAMVASSAPQRVGVEDGSGAAYHDNLGAFDSESAQVNPLFRFATFLMRLRHEHPALHQANWGDDQVGGDDVSYLFRAPDGAGSPQEGDRALAIHIDAPGEAFWVMVNMASEPVDFQLPEAGGGRVWRRLVDTAAWAERESNCWREGSGEVLSGAQSVAGWSVVVCLAGPMQAVQQG</sequence>
<dbReference type="CDD" id="cd02856">
    <property type="entry name" value="E_set_GDE_Isoamylase_N"/>
    <property type="match status" value="1"/>
</dbReference>
<dbReference type="Gene3D" id="3.20.20.80">
    <property type="entry name" value="Glycosidases"/>
    <property type="match status" value="1"/>
</dbReference>
<dbReference type="InterPro" id="IPR013780">
    <property type="entry name" value="Glyco_hydro_b"/>
</dbReference>
<gene>
    <name evidence="4" type="ORF">HZZ05_00900</name>
</gene>
<dbReference type="Pfam" id="PF00128">
    <property type="entry name" value="Alpha-amylase"/>
    <property type="match status" value="1"/>
</dbReference>
<feature type="region of interest" description="Disordered" evidence="2">
    <location>
        <begin position="541"/>
        <end position="563"/>
    </location>
</feature>
<comment type="caution">
    <text evidence="4">The sequence shown here is derived from an EMBL/GenBank/DDBJ whole genome shotgun (WGS) entry which is preliminary data.</text>
</comment>
<evidence type="ECO:0000313" key="4">
    <source>
        <dbReference type="EMBL" id="NYS68110.1"/>
    </source>
</evidence>
<dbReference type="CDD" id="cd11326">
    <property type="entry name" value="AmyAc_Glg_debranch"/>
    <property type="match status" value="1"/>
</dbReference>
<dbReference type="InterPro" id="IPR013783">
    <property type="entry name" value="Ig-like_fold"/>
</dbReference>
<dbReference type="GO" id="GO:0005975">
    <property type="term" value="P:carbohydrate metabolic process"/>
    <property type="evidence" value="ECO:0007669"/>
    <property type="project" value="InterPro"/>
</dbReference>
<feature type="domain" description="Glycosyl hydrolase family 13 catalytic" evidence="3">
    <location>
        <begin position="230"/>
        <end position="627"/>
    </location>
</feature>
<dbReference type="InterPro" id="IPR044505">
    <property type="entry name" value="GlgX_Isoamylase_N_E_set"/>
</dbReference>
<dbReference type="SUPFAM" id="SSF51011">
    <property type="entry name" value="Glycosyl hydrolase domain"/>
    <property type="match status" value="1"/>
</dbReference>
<evidence type="ECO:0000256" key="1">
    <source>
        <dbReference type="ARBA" id="ARBA00008061"/>
    </source>
</evidence>
<dbReference type="Proteomes" id="UP000572528">
    <property type="component" value="Unassembled WGS sequence"/>
</dbReference>
<dbReference type="InterPro" id="IPR048644">
    <property type="entry name" value="Isoamylase_C"/>
</dbReference>
<dbReference type="RefSeq" id="WP_179899454.1">
    <property type="nucleotide sequence ID" value="NZ_JACBXV010000005.1"/>
</dbReference>
<evidence type="ECO:0000313" key="5">
    <source>
        <dbReference type="Proteomes" id="UP000572528"/>
    </source>
</evidence>
<organism evidence="4 5">
    <name type="scientific">Actinomyces bowdenii</name>
    <dbReference type="NCBI Taxonomy" id="131109"/>
    <lineage>
        <taxon>Bacteria</taxon>
        <taxon>Bacillati</taxon>
        <taxon>Actinomycetota</taxon>
        <taxon>Actinomycetes</taxon>
        <taxon>Actinomycetales</taxon>
        <taxon>Actinomycetaceae</taxon>
        <taxon>Actinomyces</taxon>
    </lineage>
</organism>
<proteinExistence type="inferred from homology"/>
<dbReference type="InterPro" id="IPR006047">
    <property type="entry name" value="GH13_cat_dom"/>
</dbReference>